<dbReference type="SUPFAM" id="SSF53167">
    <property type="entry name" value="Purine and uridine phosphorylases"/>
    <property type="match status" value="1"/>
</dbReference>
<gene>
    <name evidence="3" type="ORF">BKA55DRAFT_356144</name>
</gene>
<dbReference type="GO" id="GO:0009116">
    <property type="term" value="P:nucleoside metabolic process"/>
    <property type="evidence" value="ECO:0007669"/>
    <property type="project" value="InterPro"/>
</dbReference>
<dbReference type="RefSeq" id="XP_046050457.1">
    <property type="nucleotide sequence ID" value="XM_046185824.1"/>
</dbReference>
<evidence type="ECO:0000313" key="3">
    <source>
        <dbReference type="EMBL" id="KAH7254210.1"/>
    </source>
</evidence>
<dbReference type="OrthoDB" id="1658288at2759"/>
<reference evidence="3" key="1">
    <citation type="journal article" date="2021" name="Nat. Commun.">
        <title>Genetic determinants of endophytism in the Arabidopsis root mycobiome.</title>
        <authorList>
            <person name="Mesny F."/>
            <person name="Miyauchi S."/>
            <person name="Thiergart T."/>
            <person name="Pickel B."/>
            <person name="Atanasova L."/>
            <person name="Karlsson M."/>
            <person name="Huettel B."/>
            <person name="Barry K.W."/>
            <person name="Haridas S."/>
            <person name="Chen C."/>
            <person name="Bauer D."/>
            <person name="Andreopoulos W."/>
            <person name="Pangilinan J."/>
            <person name="LaButti K."/>
            <person name="Riley R."/>
            <person name="Lipzen A."/>
            <person name="Clum A."/>
            <person name="Drula E."/>
            <person name="Henrissat B."/>
            <person name="Kohler A."/>
            <person name="Grigoriev I.V."/>
            <person name="Martin F.M."/>
            <person name="Hacquard S."/>
        </authorList>
    </citation>
    <scope>NUCLEOTIDE SEQUENCE</scope>
    <source>
        <strain evidence="3">MPI-CAGE-AT-0023</strain>
    </source>
</reference>
<dbReference type="PROSITE" id="PS50063">
    <property type="entry name" value="BH4_2"/>
    <property type="match status" value="1"/>
</dbReference>
<dbReference type="GeneID" id="70215778"/>
<dbReference type="Proteomes" id="UP000720189">
    <property type="component" value="Unassembled WGS sequence"/>
</dbReference>
<feature type="compositionally biased region" description="Basic and acidic residues" evidence="1">
    <location>
        <begin position="1460"/>
        <end position="1470"/>
    </location>
</feature>
<proteinExistence type="predicted"/>
<dbReference type="SUPFAM" id="SSF52540">
    <property type="entry name" value="P-loop containing nucleoside triphosphate hydrolases"/>
    <property type="match status" value="1"/>
</dbReference>
<comment type="caution">
    <text evidence="3">The sequence shown here is derived from an EMBL/GenBank/DDBJ whole genome shotgun (WGS) entry which is preliminary data.</text>
</comment>
<dbReference type="PANTHER" id="PTHR46082:SF11">
    <property type="entry name" value="AAA+ ATPASE DOMAIN-CONTAINING PROTEIN-RELATED"/>
    <property type="match status" value="1"/>
</dbReference>
<feature type="domain" description="Apoptosis regulator Bcl-2 family BH4" evidence="2">
    <location>
        <begin position="1162"/>
        <end position="1181"/>
    </location>
</feature>
<dbReference type="Gene3D" id="1.25.40.10">
    <property type="entry name" value="Tetratricopeptide repeat domain"/>
    <property type="match status" value="1"/>
</dbReference>
<organism evidence="3 4">
    <name type="scientific">Fusarium redolens</name>
    <dbReference type="NCBI Taxonomy" id="48865"/>
    <lineage>
        <taxon>Eukaryota</taxon>
        <taxon>Fungi</taxon>
        <taxon>Dikarya</taxon>
        <taxon>Ascomycota</taxon>
        <taxon>Pezizomycotina</taxon>
        <taxon>Sordariomycetes</taxon>
        <taxon>Hypocreomycetidae</taxon>
        <taxon>Hypocreales</taxon>
        <taxon>Nectriaceae</taxon>
        <taxon>Fusarium</taxon>
        <taxon>Fusarium redolens species complex</taxon>
    </lineage>
</organism>
<accession>A0A9P9HBG1</accession>
<dbReference type="InterPro" id="IPR035994">
    <property type="entry name" value="Nucleoside_phosphorylase_sf"/>
</dbReference>
<name>A0A9P9HBG1_FUSRE</name>
<evidence type="ECO:0000313" key="4">
    <source>
        <dbReference type="Proteomes" id="UP000720189"/>
    </source>
</evidence>
<feature type="compositionally biased region" description="Polar residues" evidence="1">
    <location>
        <begin position="1409"/>
        <end position="1420"/>
    </location>
</feature>
<dbReference type="InterPro" id="IPR027417">
    <property type="entry name" value="P-loop_NTPase"/>
</dbReference>
<dbReference type="GO" id="GO:0043531">
    <property type="term" value="F:ADP binding"/>
    <property type="evidence" value="ECO:0007669"/>
    <property type="project" value="InterPro"/>
</dbReference>
<protein>
    <recommendedName>
        <fullName evidence="2">Apoptosis regulator Bcl-2 family BH4 domain-containing protein</fullName>
    </recommendedName>
</protein>
<dbReference type="InterPro" id="IPR053137">
    <property type="entry name" value="NLR-like"/>
</dbReference>
<dbReference type="InterPro" id="IPR011990">
    <property type="entry name" value="TPR-like_helical_dom_sf"/>
</dbReference>
<dbReference type="Gene3D" id="3.40.50.300">
    <property type="entry name" value="P-loop containing nucleotide triphosphate hydrolases"/>
    <property type="match status" value="1"/>
</dbReference>
<dbReference type="GO" id="GO:0003824">
    <property type="term" value="F:catalytic activity"/>
    <property type="evidence" value="ECO:0007669"/>
    <property type="project" value="InterPro"/>
</dbReference>
<keyword evidence="4" id="KW-1185">Reference proteome</keyword>
<evidence type="ECO:0000259" key="2">
    <source>
        <dbReference type="PROSITE" id="PS50063"/>
    </source>
</evidence>
<sequence>MKELDPSLYTIAWIAPLEIEAQAALHMLDSRHDGRFPISRGDDYIFLAGDMNGHNIVIATLPAGQEYGTGSAAALASQIKKFFTNLWFGLLVGVAAGLPNLRKIPPIDIRLGDVLVGLSDGDSAGLVAYDLGKETSEGFQLLRFGQVLANTETVVRSAIGNIKIRAPDDTDVFLPFYKSIKDKEHSKGTFADPGLEKDIFYDIGDDGVDSHVQRMQRPTDRRTRVWYGSIGSGDKLTKNTLKRNEIRDRYGVIGLEMEAAGTMNRIPVGVIRGVCDYADQHKNKEWQPYAAAMAAAYAKAVIYELGPGKAMPSSSMTDKAKHALCGTILCDLPPTTDRFFGRETELSKMVICLEATTQQKGVVLCGISGSGKTQLAREYIAQRSEKFSAILWIDASSEESIEESFSTCSSRIYEQVPDFRAGRESTPPRQLVLEWLRTTPEKNWLTVIDNANGPIPNKRLLGPFQDMKHGSLCVTSTNHVTARALRLKQILVEHLDPRASRSLLLWRAYENDTEYDEDVSNAARRAAKLLDGFPLALELAGVLHQRGIILLDEFAETFTKDYPELAQFEIDSGMWIWTRNGAIDSLFSMLDSLYESIMMKSKESALLITFCSIYGPFAIPISLIYNLELIDMGDTDSQSSWKQLQALTQSKVKLNRAIDELSKVFLATKKQATDYTLLSFSVHASICQWRLATMEDRDVWIIQATYSLSKHILSLHEKSHVFKFFNLFNRCLDLLWKHIDACHIDIYGKFAEAYFTICLCGADVYLSMGKSEIAKTLFTSAIDYIRSSSPSDPDENILLRLLCGLARSCENMREFELAEEALSSAIAISERLNGHMNDQTVSLISRVKALRDHMLTELENRKRALVASTGPKPARTMNSSEESLLEFEDEELYRQLRKRIFTKGGHDSRTSSSDPTTVIPLPNLAWELRFSHPILVFSLQDDGNHLSGLSGAFPMTIQGRVDIMMYEIVDIKSIHIEINVSGMSAWNLEDRRKGMRRIGDVFYFNSWKLKLYESCTASDAKFGDNCTFRLDDKNYQENTRQPDSNGVATSDHTPFPPGSYSYSFETPVDCLFTHAEKFIHGDINWMLFAVIEFPESNPRLPLSLRKELPVIQIPHQLRARRIATNQFPRQQNDGISFCVDLPYEISPIGGKLPITVTFGPVNNDFRAEYLTYSIVQRGERWTKDRATRKTDEQKLVLWEIFPLEKSSLAGDDNSSEQDGEETVFSYGSDESLKALFKKQYLPDLDPDKPVSIYNDLMLPSCKQMEAGWLVGQEPLELTCTTPFIEVKHFIQVTVGGSRPDPNQSELRIQLETIEEIPITIIDCRITHRNDLLVDSMARELSPTKNRTTVCGCPDADSFEECFSWDKMAPRKRPINATLLTETSIYTREIYGGSEDDVRRKNATLDEVWNQPTQSPSNSQHWESRHDKSRNSSTPKSPLDAQNLDLRMATGASLNSGFTIDTRDEPPPYSD</sequence>
<dbReference type="GO" id="GO:0042981">
    <property type="term" value="P:regulation of apoptotic process"/>
    <property type="evidence" value="ECO:0007669"/>
    <property type="project" value="InterPro"/>
</dbReference>
<dbReference type="Gene3D" id="3.40.50.1580">
    <property type="entry name" value="Nucleoside phosphorylase domain"/>
    <property type="match status" value="1"/>
</dbReference>
<evidence type="ECO:0000256" key="1">
    <source>
        <dbReference type="SAM" id="MobiDB-lite"/>
    </source>
</evidence>
<dbReference type="EMBL" id="JAGMUX010000007">
    <property type="protein sequence ID" value="KAH7254210.1"/>
    <property type="molecule type" value="Genomic_DNA"/>
</dbReference>
<dbReference type="InterPro" id="IPR003093">
    <property type="entry name" value="Bcl2_BH4"/>
</dbReference>
<dbReference type="PANTHER" id="PTHR46082">
    <property type="entry name" value="ATP/GTP-BINDING PROTEIN-RELATED"/>
    <property type="match status" value="1"/>
</dbReference>
<feature type="region of interest" description="Disordered" evidence="1">
    <location>
        <begin position="1406"/>
        <end position="1470"/>
    </location>
</feature>